<organism evidence="2 3">
    <name type="scientific">Paenibacillus sedimenti</name>
    <dbReference type="NCBI Taxonomy" id="2770274"/>
    <lineage>
        <taxon>Bacteria</taxon>
        <taxon>Bacillati</taxon>
        <taxon>Bacillota</taxon>
        <taxon>Bacilli</taxon>
        <taxon>Bacillales</taxon>
        <taxon>Paenibacillaceae</taxon>
        <taxon>Paenibacillus</taxon>
    </lineage>
</organism>
<feature type="region of interest" description="Disordered" evidence="1">
    <location>
        <begin position="1"/>
        <end position="22"/>
    </location>
</feature>
<dbReference type="RefSeq" id="WP_188177824.1">
    <property type="nucleotide sequence ID" value="NZ_JACVVD010000015.1"/>
</dbReference>
<keyword evidence="3" id="KW-1185">Reference proteome</keyword>
<reference evidence="2" key="1">
    <citation type="submission" date="2020-09" db="EMBL/GenBank/DDBJ databases">
        <title>Draft Genome Sequence of Paenibacillus sp. WST5.</title>
        <authorList>
            <person name="Bao Z."/>
        </authorList>
    </citation>
    <scope>NUCLEOTIDE SEQUENCE</scope>
    <source>
        <strain evidence="2">WST5</strain>
    </source>
</reference>
<proteinExistence type="predicted"/>
<dbReference type="InterPro" id="IPR008979">
    <property type="entry name" value="Galactose-bd-like_sf"/>
</dbReference>
<evidence type="ECO:0000313" key="3">
    <source>
        <dbReference type="Proteomes" id="UP000650466"/>
    </source>
</evidence>
<sequence>MPSVTDGTPLTATSPDTKTGDGWVRVDLGAGNEQAIGKLRFYPRAGSAARMNGALIQGSNDGTSFVTLYSISGVSDI</sequence>
<evidence type="ECO:0008006" key="4">
    <source>
        <dbReference type="Google" id="ProtNLM"/>
    </source>
</evidence>
<feature type="compositionally biased region" description="Polar residues" evidence="1">
    <location>
        <begin position="1"/>
        <end position="17"/>
    </location>
</feature>
<accession>A0A926QN53</accession>
<dbReference type="SUPFAM" id="SSF49785">
    <property type="entry name" value="Galactose-binding domain-like"/>
    <property type="match status" value="1"/>
</dbReference>
<protein>
    <recommendedName>
        <fullName evidence="4">F5/8 type C domain-containing protein</fullName>
    </recommendedName>
</protein>
<evidence type="ECO:0000256" key="1">
    <source>
        <dbReference type="SAM" id="MobiDB-lite"/>
    </source>
</evidence>
<dbReference type="Gene3D" id="2.60.120.260">
    <property type="entry name" value="Galactose-binding domain-like"/>
    <property type="match status" value="1"/>
</dbReference>
<dbReference type="Proteomes" id="UP000650466">
    <property type="component" value="Unassembled WGS sequence"/>
</dbReference>
<comment type="caution">
    <text evidence="2">The sequence shown here is derived from an EMBL/GenBank/DDBJ whole genome shotgun (WGS) entry which is preliminary data.</text>
</comment>
<gene>
    <name evidence="2" type="ORF">ICC18_28715</name>
</gene>
<dbReference type="Pfam" id="PF22633">
    <property type="entry name" value="F5_F8_type_C_2"/>
    <property type="match status" value="1"/>
</dbReference>
<dbReference type="AlphaFoldDB" id="A0A926QN53"/>
<evidence type="ECO:0000313" key="2">
    <source>
        <dbReference type="EMBL" id="MBD0384039.1"/>
    </source>
</evidence>
<dbReference type="EMBL" id="JACVVD010000015">
    <property type="protein sequence ID" value="MBD0384039.1"/>
    <property type="molecule type" value="Genomic_DNA"/>
</dbReference>
<name>A0A926QN53_9BACL</name>